<sequence length="869" mass="97745">MLKARLPAFGTPPREVAGVTTAENPLTEKVTPEDTLVDVRIRFVFAVLSLLGGLVLAGDPDTEAFAWGAVFVAIFGFVYVDWLEYFCLPPLVAYFAMIVSALYCVSGFVDFDVESKYYFSLAIQQTNNRHLIAVSELLVLVQGILMLQAKTRRVCEQLCVFCLLELIVAAVFNNTILFGLVLIPIGVFTAFGLMLLSLDGESSNKRPYMLMFQSVMILLIPAVILIGITFFYAIPRTTEAAQMRGQGNVLTGFSDKVRLEQFGQMLQSSDVAMHIWLKKHSTGEPYKAYDGLYLRGRVLEAYHAIVDKERPSADWSSLRTGVIHGATRLPNEYYSPRASDQNFYDSVRVEIDCEAMSSPSLFAIAPYHNVGRDSEYFHEIGRWTIRRSYEDQFEYPRVRYVFGTHSFRGGLQSEWIGRFAKGEKVVMPKIEDMPVESSYDAAFVENNRRTIRFSIRKQNRSIEDYRRHLVMFDGKAMPTVKRLANAIAKSIPEDERTDVAIARQFEQFLAATGGFEYSLRLDSTPQMSVDPIEQFVATNRRGHCQFFASALVMMLRSQGIPSRLVVGYHTDDYNELGGYYVARQSHAHAWVEALIPAKQVDSLIYGQNECDQYWLRLDPTPGGASFVAQSKGVNSVLDAAQTWWKTNVVDLSASEDQLREKSVKHVATITSTRTEFASWLQRTMDSVRAGQLGGDAFSGGHGFSWKAAAIGIGTLLCLVTLGRYFGSIRFRKKSRKRKYVARPKVAFYAEAIVCLEKAGIFRLPSETPAEFADKVAIELNAVSELESTDETKSERYDAAPMRLLTDVFYRVRFGGVRTDDVALENENGSEATTLPSHTQIAEALHEVKRAASRLRKRRRAAYWKTAPTK</sequence>
<organism evidence="3 4">
    <name type="scientific">Novipirellula herctigrandis</name>
    <dbReference type="NCBI Taxonomy" id="2527986"/>
    <lineage>
        <taxon>Bacteria</taxon>
        <taxon>Pseudomonadati</taxon>
        <taxon>Planctomycetota</taxon>
        <taxon>Planctomycetia</taxon>
        <taxon>Pirellulales</taxon>
        <taxon>Pirellulaceae</taxon>
        <taxon>Novipirellula</taxon>
    </lineage>
</organism>
<dbReference type="GO" id="GO:0003810">
    <property type="term" value="F:protein-glutamine gamma-glutamyltransferase activity"/>
    <property type="evidence" value="ECO:0007669"/>
    <property type="project" value="UniProtKB-EC"/>
</dbReference>
<protein>
    <submittedName>
        <fullName evidence="3">Protein-glutamine gamma-glutamyltransferase</fullName>
        <ecNumber evidence="3">2.3.2.13</ecNumber>
    </submittedName>
</protein>
<dbReference type="PANTHER" id="PTHR42736:SF1">
    <property type="entry name" value="PROTEIN-GLUTAMINE GAMMA-GLUTAMYLTRANSFERASE"/>
    <property type="match status" value="1"/>
</dbReference>
<dbReference type="Proteomes" id="UP000315010">
    <property type="component" value="Unassembled WGS sequence"/>
</dbReference>
<keyword evidence="1" id="KW-0472">Membrane</keyword>
<evidence type="ECO:0000259" key="2">
    <source>
        <dbReference type="SMART" id="SM00460"/>
    </source>
</evidence>
<dbReference type="PANTHER" id="PTHR42736">
    <property type="entry name" value="PROTEIN-GLUTAMINE GAMMA-GLUTAMYLTRANSFERASE"/>
    <property type="match status" value="1"/>
</dbReference>
<keyword evidence="1" id="KW-1133">Transmembrane helix</keyword>
<keyword evidence="3" id="KW-0808">Transferase</keyword>
<feature type="transmembrane region" description="Helical" evidence="1">
    <location>
        <begin position="39"/>
        <end position="58"/>
    </location>
</feature>
<keyword evidence="1" id="KW-0812">Transmembrane</keyword>
<accession>A0A5C5ZBX7</accession>
<feature type="transmembrane region" description="Helical" evidence="1">
    <location>
        <begin position="210"/>
        <end position="234"/>
    </location>
</feature>
<dbReference type="EMBL" id="SJPJ01000001">
    <property type="protein sequence ID" value="TWT84822.1"/>
    <property type="molecule type" value="Genomic_DNA"/>
</dbReference>
<keyword evidence="4" id="KW-1185">Reference proteome</keyword>
<dbReference type="Pfam" id="PF01841">
    <property type="entry name" value="Transglut_core"/>
    <property type="match status" value="1"/>
</dbReference>
<gene>
    <name evidence="3" type="primary">tgpA_4</name>
    <name evidence="3" type="ORF">CA13_63030</name>
</gene>
<evidence type="ECO:0000313" key="4">
    <source>
        <dbReference type="Proteomes" id="UP000315010"/>
    </source>
</evidence>
<dbReference type="InterPro" id="IPR002931">
    <property type="entry name" value="Transglutaminase-like"/>
</dbReference>
<proteinExistence type="predicted"/>
<dbReference type="SUPFAM" id="SSF54001">
    <property type="entry name" value="Cysteine proteinases"/>
    <property type="match status" value="1"/>
</dbReference>
<comment type="caution">
    <text evidence="3">The sequence shown here is derived from an EMBL/GenBank/DDBJ whole genome shotgun (WGS) entry which is preliminary data.</text>
</comment>
<feature type="transmembrane region" description="Helical" evidence="1">
    <location>
        <begin position="707"/>
        <end position="726"/>
    </location>
</feature>
<name>A0A5C5ZBX7_9BACT</name>
<dbReference type="EC" id="2.3.2.13" evidence="3"/>
<dbReference type="InterPro" id="IPR038765">
    <property type="entry name" value="Papain-like_cys_pep_sf"/>
</dbReference>
<evidence type="ECO:0000313" key="3">
    <source>
        <dbReference type="EMBL" id="TWT84822.1"/>
    </source>
</evidence>
<dbReference type="InterPro" id="IPR025403">
    <property type="entry name" value="TgpA-like_C"/>
</dbReference>
<dbReference type="SMART" id="SM00460">
    <property type="entry name" value="TGc"/>
    <property type="match status" value="1"/>
</dbReference>
<dbReference type="Pfam" id="PF11992">
    <property type="entry name" value="TgpA_N"/>
    <property type="match status" value="1"/>
</dbReference>
<dbReference type="InterPro" id="IPR021878">
    <property type="entry name" value="TgpA_N"/>
</dbReference>
<feature type="transmembrane region" description="Helical" evidence="1">
    <location>
        <begin position="64"/>
        <end position="82"/>
    </location>
</feature>
<dbReference type="InterPro" id="IPR052901">
    <property type="entry name" value="Bact_TGase-like"/>
</dbReference>
<feature type="transmembrane region" description="Helical" evidence="1">
    <location>
        <begin position="178"/>
        <end position="198"/>
    </location>
</feature>
<reference evidence="3 4" key="1">
    <citation type="submission" date="2019-02" db="EMBL/GenBank/DDBJ databases">
        <title>Deep-cultivation of Planctomycetes and their phenomic and genomic characterization uncovers novel biology.</title>
        <authorList>
            <person name="Wiegand S."/>
            <person name="Jogler M."/>
            <person name="Boedeker C."/>
            <person name="Pinto D."/>
            <person name="Vollmers J."/>
            <person name="Rivas-Marin E."/>
            <person name="Kohn T."/>
            <person name="Peeters S.H."/>
            <person name="Heuer A."/>
            <person name="Rast P."/>
            <person name="Oberbeckmann S."/>
            <person name="Bunk B."/>
            <person name="Jeske O."/>
            <person name="Meyerdierks A."/>
            <person name="Storesund J.E."/>
            <person name="Kallscheuer N."/>
            <person name="Luecker S."/>
            <person name="Lage O.M."/>
            <person name="Pohl T."/>
            <person name="Merkel B.J."/>
            <person name="Hornburger P."/>
            <person name="Mueller R.-W."/>
            <person name="Bruemmer F."/>
            <person name="Labrenz M."/>
            <person name="Spormann A.M."/>
            <person name="Op Den Camp H."/>
            <person name="Overmann J."/>
            <person name="Amann R."/>
            <person name="Jetten M.S.M."/>
            <person name="Mascher T."/>
            <person name="Medema M.H."/>
            <person name="Devos D.P."/>
            <person name="Kaster A.-K."/>
            <person name="Ovreas L."/>
            <person name="Rohde M."/>
            <person name="Galperin M.Y."/>
            <person name="Jogler C."/>
        </authorList>
    </citation>
    <scope>NUCLEOTIDE SEQUENCE [LARGE SCALE GENOMIC DNA]</scope>
    <source>
        <strain evidence="3 4">CA13</strain>
    </source>
</reference>
<dbReference type="Pfam" id="PF13559">
    <property type="entry name" value="DUF4129"/>
    <property type="match status" value="1"/>
</dbReference>
<feature type="domain" description="Transglutaminase-like" evidence="2">
    <location>
        <begin position="536"/>
        <end position="621"/>
    </location>
</feature>
<feature type="transmembrane region" description="Helical" evidence="1">
    <location>
        <begin position="91"/>
        <end position="109"/>
    </location>
</feature>
<keyword evidence="3" id="KW-0012">Acyltransferase</keyword>
<evidence type="ECO:0000256" key="1">
    <source>
        <dbReference type="SAM" id="Phobius"/>
    </source>
</evidence>
<dbReference type="Gene3D" id="3.10.620.30">
    <property type="match status" value="1"/>
</dbReference>
<dbReference type="AlphaFoldDB" id="A0A5C5ZBX7"/>